<evidence type="ECO:0000313" key="2">
    <source>
        <dbReference type="EMBL" id="TID17915.1"/>
    </source>
</evidence>
<proteinExistence type="predicted"/>
<name>A0A4Z1P996_9PEZI</name>
<dbReference type="EMBL" id="SNSC02000015">
    <property type="protein sequence ID" value="TID17915.1"/>
    <property type="molecule type" value="Genomic_DNA"/>
</dbReference>
<dbReference type="AlphaFoldDB" id="A0A4Z1P996"/>
<protein>
    <submittedName>
        <fullName evidence="2">Uncharacterized protein</fullName>
    </submittedName>
</protein>
<gene>
    <name evidence="2" type="ORF">E6O75_ATG10560</name>
</gene>
<reference evidence="2 3" key="1">
    <citation type="submission" date="2019-04" db="EMBL/GenBank/DDBJ databases">
        <title>High contiguity whole genome sequence and gene annotation resource for two Venturia nashicola isolates.</title>
        <authorList>
            <person name="Prokchorchik M."/>
            <person name="Won K."/>
            <person name="Lee Y."/>
            <person name="Choi E.D."/>
            <person name="Segonzac C."/>
            <person name="Sohn K.H."/>
        </authorList>
    </citation>
    <scope>NUCLEOTIDE SEQUENCE [LARGE SCALE GENOMIC DNA]</scope>
    <source>
        <strain evidence="2 3">PRI2</strain>
    </source>
</reference>
<keyword evidence="3" id="KW-1185">Reference proteome</keyword>
<keyword evidence="1" id="KW-0732">Signal</keyword>
<accession>A0A4Z1P996</accession>
<feature type="signal peptide" evidence="1">
    <location>
        <begin position="1"/>
        <end position="20"/>
    </location>
</feature>
<sequence length="76" mass="8156">MQFLPLTFTVLLNLSSLALSNPHPQTPPAQQPQVLCSDAPAQCAFGAKDSTWFGVSTLQNPNPNPNTTDTFTEIPS</sequence>
<organism evidence="2 3">
    <name type="scientific">Venturia nashicola</name>
    <dbReference type="NCBI Taxonomy" id="86259"/>
    <lineage>
        <taxon>Eukaryota</taxon>
        <taxon>Fungi</taxon>
        <taxon>Dikarya</taxon>
        <taxon>Ascomycota</taxon>
        <taxon>Pezizomycotina</taxon>
        <taxon>Dothideomycetes</taxon>
        <taxon>Pleosporomycetidae</taxon>
        <taxon>Venturiales</taxon>
        <taxon>Venturiaceae</taxon>
        <taxon>Venturia</taxon>
    </lineage>
</organism>
<dbReference type="Proteomes" id="UP000298493">
    <property type="component" value="Unassembled WGS sequence"/>
</dbReference>
<evidence type="ECO:0000256" key="1">
    <source>
        <dbReference type="SAM" id="SignalP"/>
    </source>
</evidence>
<feature type="chain" id="PRO_5021368462" evidence="1">
    <location>
        <begin position="21"/>
        <end position="76"/>
    </location>
</feature>
<evidence type="ECO:0000313" key="3">
    <source>
        <dbReference type="Proteomes" id="UP000298493"/>
    </source>
</evidence>
<comment type="caution">
    <text evidence="2">The sequence shown here is derived from an EMBL/GenBank/DDBJ whole genome shotgun (WGS) entry which is preliminary data.</text>
</comment>